<dbReference type="EMBL" id="JAFMNU010000025">
    <property type="protein sequence ID" value="MBO0624255.1"/>
    <property type="molecule type" value="Genomic_DNA"/>
</dbReference>
<sequence length="195" mass="21499">MARPASPDQRRTIQVELAGRTCQVEVSHGVFSAGRLDLGTSVLLKRVPQPPTEGDFLDLGCGWGPIALSMAMQSPEANVYAVDTNLRALDLTARNAQSQDLDKVFTLTPEQVPDDLRFDLIWSNPPIRVGKTVLHDLLMTYLPRLKPRGRAYLVVQRNLGADSLIPWLADALGSGWTMEKYASSKGYRIIKVGRA</sequence>
<evidence type="ECO:0000259" key="3">
    <source>
        <dbReference type="Pfam" id="PF05175"/>
    </source>
</evidence>
<keyword evidence="1 4" id="KW-0489">Methyltransferase</keyword>
<dbReference type="CDD" id="cd02440">
    <property type="entry name" value="AdoMet_MTases"/>
    <property type="match status" value="1"/>
</dbReference>
<evidence type="ECO:0000313" key="5">
    <source>
        <dbReference type="Proteomes" id="UP000664299"/>
    </source>
</evidence>
<dbReference type="InterPro" id="IPR029063">
    <property type="entry name" value="SAM-dependent_MTases_sf"/>
</dbReference>
<dbReference type="GO" id="GO:0032259">
    <property type="term" value="P:methylation"/>
    <property type="evidence" value="ECO:0007669"/>
    <property type="project" value="UniProtKB-KW"/>
</dbReference>
<keyword evidence="2" id="KW-0808">Transferase</keyword>
<dbReference type="SUPFAM" id="SSF53335">
    <property type="entry name" value="S-adenosyl-L-methionine-dependent methyltransferases"/>
    <property type="match status" value="1"/>
</dbReference>
<evidence type="ECO:0000313" key="4">
    <source>
        <dbReference type="EMBL" id="MBO0624255.1"/>
    </source>
</evidence>
<dbReference type="Gene3D" id="3.40.50.150">
    <property type="entry name" value="Vaccinia Virus protein VP39"/>
    <property type="match status" value="1"/>
</dbReference>
<proteinExistence type="predicted"/>
<dbReference type="GO" id="GO:0008168">
    <property type="term" value="F:methyltransferase activity"/>
    <property type="evidence" value="ECO:0007669"/>
    <property type="project" value="UniProtKB-KW"/>
</dbReference>
<dbReference type="Proteomes" id="UP000664299">
    <property type="component" value="Unassembled WGS sequence"/>
</dbReference>
<protein>
    <submittedName>
        <fullName evidence="4">Methyltransferase</fullName>
    </submittedName>
</protein>
<feature type="domain" description="Methyltransferase small" evidence="3">
    <location>
        <begin position="24"/>
        <end position="190"/>
    </location>
</feature>
<dbReference type="PANTHER" id="PTHR47816">
    <property type="entry name" value="RIBOSOMAL RNA SMALL SUBUNIT METHYLTRANSFERASE C"/>
    <property type="match status" value="1"/>
</dbReference>
<keyword evidence="5" id="KW-1185">Reference proteome</keyword>
<reference evidence="4" key="1">
    <citation type="submission" date="2021-03" db="EMBL/GenBank/DDBJ databases">
        <title>Genome sequence of Bifidobacterium asteroides strain wkB204 isolated from a honey bee gut.</title>
        <authorList>
            <person name="Motta E.V.S."/>
            <person name="Kwong W.K."/>
            <person name="Moran N.A."/>
        </authorList>
    </citation>
    <scope>NUCLEOTIDE SEQUENCE</scope>
    <source>
        <strain evidence="4">WkB204</strain>
    </source>
</reference>
<evidence type="ECO:0000256" key="1">
    <source>
        <dbReference type="ARBA" id="ARBA00022603"/>
    </source>
</evidence>
<gene>
    <name evidence="4" type="ORF">J1F30_07790</name>
</gene>
<organism evidence="4 5">
    <name type="scientific">Bifidobacterium asteroides</name>
    <dbReference type="NCBI Taxonomy" id="1684"/>
    <lineage>
        <taxon>Bacteria</taxon>
        <taxon>Bacillati</taxon>
        <taxon>Actinomycetota</taxon>
        <taxon>Actinomycetes</taxon>
        <taxon>Bifidobacteriales</taxon>
        <taxon>Bifidobacteriaceae</taxon>
        <taxon>Bifidobacterium</taxon>
    </lineage>
</organism>
<dbReference type="Pfam" id="PF05175">
    <property type="entry name" value="MTS"/>
    <property type="match status" value="1"/>
</dbReference>
<dbReference type="PANTHER" id="PTHR47816:SF4">
    <property type="entry name" value="RIBOSOMAL RNA SMALL SUBUNIT METHYLTRANSFERASE C"/>
    <property type="match status" value="1"/>
</dbReference>
<evidence type="ECO:0000256" key="2">
    <source>
        <dbReference type="ARBA" id="ARBA00022679"/>
    </source>
</evidence>
<dbReference type="InterPro" id="IPR007848">
    <property type="entry name" value="Small_mtfrase_dom"/>
</dbReference>
<dbReference type="InterPro" id="IPR046977">
    <property type="entry name" value="RsmC/RlmG"/>
</dbReference>
<accession>A0ABS3IV55</accession>
<name>A0ABS3IV55_9BIFI</name>
<comment type="caution">
    <text evidence="4">The sequence shown here is derived from an EMBL/GenBank/DDBJ whole genome shotgun (WGS) entry which is preliminary data.</text>
</comment>